<protein>
    <recommendedName>
        <fullName evidence="3">Glutaredoxin</fullName>
    </recommendedName>
</protein>
<dbReference type="OrthoDB" id="8779161at2"/>
<dbReference type="AlphaFoldDB" id="A0A2A9CWA4"/>
<evidence type="ECO:0008006" key="3">
    <source>
        <dbReference type="Google" id="ProtNLM"/>
    </source>
</evidence>
<gene>
    <name evidence="1" type="ORF">ATK74_2531</name>
</gene>
<name>A0A2A9CWA4_9ACTN</name>
<comment type="caution">
    <text evidence="1">The sequence shown here is derived from an EMBL/GenBank/DDBJ whole genome shotgun (WGS) entry which is preliminary data.</text>
</comment>
<organism evidence="1 2">
    <name type="scientific">Propionicimonas paludicola</name>
    <dbReference type="NCBI Taxonomy" id="185243"/>
    <lineage>
        <taxon>Bacteria</taxon>
        <taxon>Bacillati</taxon>
        <taxon>Actinomycetota</taxon>
        <taxon>Actinomycetes</taxon>
        <taxon>Propionibacteriales</taxon>
        <taxon>Nocardioidaceae</taxon>
        <taxon>Propionicimonas</taxon>
    </lineage>
</organism>
<dbReference type="SUPFAM" id="SSF52833">
    <property type="entry name" value="Thioredoxin-like"/>
    <property type="match status" value="1"/>
</dbReference>
<dbReference type="Proteomes" id="UP000226079">
    <property type="component" value="Unassembled WGS sequence"/>
</dbReference>
<accession>A0A2A9CWA4</accession>
<keyword evidence="2" id="KW-1185">Reference proteome</keyword>
<dbReference type="Gene3D" id="3.40.30.10">
    <property type="entry name" value="Glutaredoxin"/>
    <property type="match status" value="1"/>
</dbReference>
<proteinExistence type="predicted"/>
<dbReference type="EMBL" id="PDJC01000001">
    <property type="protein sequence ID" value="PFG17952.1"/>
    <property type="molecule type" value="Genomic_DNA"/>
</dbReference>
<reference evidence="1 2" key="1">
    <citation type="submission" date="2017-10" db="EMBL/GenBank/DDBJ databases">
        <title>Sequencing the genomes of 1000 actinobacteria strains.</title>
        <authorList>
            <person name="Klenk H.-P."/>
        </authorList>
    </citation>
    <scope>NUCLEOTIDE SEQUENCE [LARGE SCALE GENOMIC DNA]</scope>
    <source>
        <strain evidence="1 2">DSM 15597</strain>
    </source>
</reference>
<dbReference type="InterPro" id="IPR036249">
    <property type="entry name" value="Thioredoxin-like_sf"/>
</dbReference>
<sequence>MTPGTTPQRPARITVVTAPGCHFCEQAHQTLSHLAADGAAIEIELVEAISPAGLALLAEHRPPMNPLVLVDGDYFSAGRLPIRKLQVLLDRRARTLTGVNSRG</sequence>
<evidence type="ECO:0000313" key="1">
    <source>
        <dbReference type="EMBL" id="PFG17952.1"/>
    </source>
</evidence>
<dbReference type="RefSeq" id="WP_098461343.1">
    <property type="nucleotide sequence ID" value="NZ_PDJC01000001.1"/>
</dbReference>
<evidence type="ECO:0000313" key="2">
    <source>
        <dbReference type="Proteomes" id="UP000226079"/>
    </source>
</evidence>